<feature type="non-terminal residue" evidence="1">
    <location>
        <position position="23"/>
    </location>
</feature>
<dbReference type="EMBL" id="LXQA010992753">
    <property type="protein sequence ID" value="MCI80311.1"/>
    <property type="molecule type" value="Genomic_DNA"/>
</dbReference>
<organism evidence="1 2">
    <name type="scientific">Trifolium medium</name>
    <dbReference type="NCBI Taxonomy" id="97028"/>
    <lineage>
        <taxon>Eukaryota</taxon>
        <taxon>Viridiplantae</taxon>
        <taxon>Streptophyta</taxon>
        <taxon>Embryophyta</taxon>
        <taxon>Tracheophyta</taxon>
        <taxon>Spermatophyta</taxon>
        <taxon>Magnoliopsida</taxon>
        <taxon>eudicotyledons</taxon>
        <taxon>Gunneridae</taxon>
        <taxon>Pentapetalae</taxon>
        <taxon>rosids</taxon>
        <taxon>fabids</taxon>
        <taxon>Fabales</taxon>
        <taxon>Fabaceae</taxon>
        <taxon>Papilionoideae</taxon>
        <taxon>50 kb inversion clade</taxon>
        <taxon>NPAAA clade</taxon>
        <taxon>Hologalegina</taxon>
        <taxon>IRL clade</taxon>
        <taxon>Trifolieae</taxon>
        <taxon>Trifolium</taxon>
    </lineage>
</organism>
<accession>A0A392UZP5</accession>
<dbReference type="Proteomes" id="UP000265520">
    <property type="component" value="Unassembled WGS sequence"/>
</dbReference>
<proteinExistence type="predicted"/>
<comment type="caution">
    <text evidence="1">The sequence shown here is derived from an EMBL/GenBank/DDBJ whole genome shotgun (WGS) entry which is preliminary data.</text>
</comment>
<evidence type="ECO:0000313" key="2">
    <source>
        <dbReference type="Proteomes" id="UP000265520"/>
    </source>
</evidence>
<protein>
    <submittedName>
        <fullName evidence="1">Uncharacterized protein</fullName>
    </submittedName>
</protein>
<name>A0A392UZP5_9FABA</name>
<dbReference type="AlphaFoldDB" id="A0A392UZP5"/>
<reference evidence="1 2" key="1">
    <citation type="journal article" date="2018" name="Front. Plant Sci.">
        <title>Red Clover (Trifolium pratense) and Zigzag Clover (T. medium) - A Picture of Genomic Similarities and Differences.</title>
        <authorList>
            <person name="Dluhosova J."/>
            <person name="Istvanek J."/>
            <person name="Nedelnik J."/>
            <person name="Repkova J."/>
        </authorList>
    </citation>
    <scope>NUCLEOTIDE SEQUENCE [LARGE SCALE GENOMIC DNA]</scope>
    <source>
        <strain evidence="2">cv. 10/8</strain>
        <tissue evidence="1">Leaf</tissue>
    </source>
</reference>
<evidence type="ECO:0000313" key="1">
    <source>
        <dbReference type="EMBL" id="MCI80311.1"/>
    </source>
</evidence>
<sequence>MSRLGGAGAVAQLVADVPVSAVE</sequence>
<keyword evidence="2" id="KW-1185">Reference proteome</keyword>